<dbReference type="RefSeq" id="WP_209974488.1">
    <property type="nucleotide sequence ID" value="NZ_JAGGLB010000016.1"/>
</dbReference>
<keyword evidence="2" id="KW-0560">Oxidoreductase</keyword>
<accession>A0ABS4IZH8</accession>
<dbReference type="CDD" id="cd05233">
    <property type="entry name" value="SDR_c"/>
    <property type="match status" value="1"/>
</dbReference>
<dbReference type="InterPro" id="IPR020904">
    <property type="entry name" value="Sc_DH/Rdtase_CS"/>
</dbReference>
<dbReference type="NCBIfam" id="NF005559">
    <property type="entry name" value="PRK07231.1"/>
    <property type="match status" value="1"/>
</dbReference>
<dbReference type="InterPro" id="IPR002347">
    <property type="entry name" value="SDR_fam"/>
</dbReference>
<dbReference type="Pfam" id="PF13561">
    <property type="entry name" value="adh_short_C2"/>
    <property type="match status" value="1"/>
</dbReference>
<dbReference type="PRINTS" id="PR00080">
    <property type="entry name" value="SDRFAMILY"/>
</dbReference>
<name>A0ABS4IZH8_9BACL</name>
<dbReference type="EMBL" id="JAGGLB010000016">
    <property type="protein sequence ID" value="MBP1992994.1"/>
    <property type="molecule type" value="Genomic_DNA"/>
</dbReference>
<sequence>MSLEHKVVIVTGGAASIGKGIAECFAKESARIVIADCNEEDGMAAKAYLERMGCEVLFIKMDAAIEEDTERAVALTLEKWGQIDVLVNNVGTHLYKPLVDIKTQEWDYLMAVDLKGCFLMSRNVLPHMRSRNQGCIINISSVHANASSKHFTAYSAAKGGVVSMTRSMAAEYAADGIRVNAVLPGWTRSKTTDKDLSHYDEAERSSVLARWGRAIPIGRLAEPVEIGHSVVFLASDKASYITGACLSVDGGLSSTLIMNTDH</sequence>
<evidence type="ECO:0000313" key="2">
    <source>
        <dbReference type="EMBL" id="MBP1992994.1"/>
    </source>
</evidence>
<dbReference type="Proteomes" id="UP001519287">
    <property type="component" value="Unassembled WGS sequence"/>
</dbReference>
<dbReference type="GO" id="GO:0016491">
    <property type="term" value="F:oxidoreductase activity"/>
    <property type="evidence" value="ECO:0007669"/>
    <property type="project" value="UniProtKB-KW"/>
</dbReference>
<reference evidence="2 3" key="1">
    <citation type="submission" date="2021-03" db="EMBL/GenBank/DDBJ databases">
        <title>Genomic Encyclopedia of Type Strains, Phase IV (KMG-IV): sequencing the most valuable type-strain genomes for metagenomic binning, comparative biology and taxonomic classification.</title>
        <authorList>
            <person name="Goeker M."/>
        </authorList>
    </citation>
    <scope>NUCLEOTIDE SEQUENCE [LARGE SCALE GENOMIC DNA]</scope>
    <source>
        <strain evidence="2 3">DSM 26048</strain>
    </source>
</reference>
<dbReference type="SUPFAM" id="SSF51735">
    <property type="entry name" value="NAD(P)-binding Rossmann-fold domains"/>
    <property type="match status" value="1"/>
</dbReference>
<dbReference type="PANTHER" id="PTHR42879:SF2">
    <property type="entry name" value="3-OXOACYL-[ACYL-CARRIER-PROTEIN] REDUCTASE FABG"/>
    <property type="match status" value="1"/>
</dbReference>
<dbReference type="PANTHER" id="PTHR42879">
    <property type="entry name" value="3-OXOACYL-(ACYL-CARRIER-PROTEIN) REDUCTASE"/>
    <property type="match status" value="1"/>
</dbReference>
<organism evidence="2 3">
    <name type="scientific">Paenibacillus eucommiae</name>
    <dbReference type="NCBI Taxonomy" id="1355755"/>
    <lineage>
        <taxon>Bacteria</taxon>
        <taxon>Bacillati</taxon>
        <taxon>Bacillota</taxon>
        <taxon>Bacilli</taxon>
        <taxon>Bacillales</taxon>
        <taxon>Paenibacillaceae</taxon>
        <taxon>Paenibacillus</taxon>
    </lineage>
</organism>
<protein>
    <submittedName>
        <fullName evidence="2">Dihydroanticapsin dehydrogenase</fullName>
        <ecNumber evidence="2">1.1.1.385</ecNumber>
    </submittedName>
</protein>
<dbReference type="EC" id="1.1.1.385" evidence="2"/>
<dbReference type="InterPro" id="IPR050259">
    <property type="entry name" value="SDR"/>
</dbReference>
<gene>
    <name evidence="2" type="ORF">J2Z66_004611</name>
</gene>
<dbReference type="PROSITE" id="PS00061">
    <property type="entry name" value="ADH_SHORT"/>
    <property type="match status" value="1"/>
</dbReference>
<dbReference type="Gene3D" id="3.40.50.720">
    <property type="entry name" value="NAD(P)-binding Rossmann-like Domain"/>
    <property type="match status" value="1"/>
</dbReference>
<comment type="similarity">
    <text evidence="1">Belongs to the short-chain dehydrogenases/reductases (SDR) family.</text>
</comment>
<evidence type="ECO:0000256" key="1">
    <source>
        <dbReference type="ARBA" id="ARBA00006484"/>
    </source>
</evidence>
<evidence type="ECO:0000313" key="3">
    <source>
        <dbReference type="Proteomes" id="UP001519287"/>
    </source>
</evidence>
<comment type="caution">
    <text evidence="2">The sequence shown here is derived from an EMBL/GenBank/DDBJ whole genome shotgun (WGS) entry which is preliminary data.</text>
</comment>
<dbReference type="PRINTS" id="PR00081">
    <property type="entry name" value="GDHRDH"/>
</dbReference>
<keyword evidence="3" id="KW-1185">Reference proteome</keyword>
<proteinExistence type="inferred from homology"/>
<dbReference type="InterPro" id="IPR036291">
    <property type="entry name" value="NAD(P)-bd_dom_sf"/>
</dbReference>